<name>A0ACB9SW24_HOLOL</name>
<dbReference type="Proteomes" id="UP001056778">
    <property type="component" value="Chromosome 7"/>
</dbReference>
<evidence type="ECO:0000313" key="2">
    <source>
        <dbReference type="Proteomes" id="UP001056778"/>
    </source>
</evidence>
<gene>
    <name evidence="1" type="ORF">MML48_7g00004551</name>
</gene>
<dbReference type="EMBL" id="CM043021">
    <property type="protein sequence ID" value="KAI4458735.1"/>
    <property type="molecule type" value="Genomic_DNA"/>
</dbReference>
<keyword evidence="2" id="KW-1185">Reference proteome</keyword>
<protein>
    <submittedName>
        <fullName evidence="1">Rgpr-related</fullName>
    </submittedName>
</protein>
<proteinExistence type="predicted"/>
<sequence length="1842" mass="209518">MSWMKRRGHTTSPSNVPSTQMYSGGQHSNQEHYNYNNAEVQNNPYHAVQQTPQHPQALKPEQDSWGNWGWGDEDNSNIPPQQNANPVPMQAELVANSFNAEESWNWSVDESSSSTSTLNYPKLDHSNATTSLTSLDSYKQEPGIDGLFPKMGRFAEKYNSSSLDNSEIQDSSKSLEPAKIPGVIKLRNSENLTPQWSTESQMSQESSDDILQTSESDKMLSRSSTISQSPISGHDGISENLPVQEIPNLKYNMQHDIKQEPLDSLESEPQPQQYENIEILTKIKQETPQHYLPNNPTTSSPPVQNLTPPPAAQPANKIHTPPPPMKNQTPPPGGSTDDLRNPYKRNAAPSKSRILTPVMADRPQPSGFQPFSQSVNLETLPDNSEQPDSLLPHINASNQILKKTSGAQMQQQFPDNNEVAPINERNQYLETGQLSDESTNHLQIENNDTLPPPGLRRMVLGQMETNDTTTNAPIDEPPPGLSRMVLGQTESSSSLTNVLNQRDSNGPPVGFSRMIPGESSSPESNSRHQYQVYQDDNRHEEYNSEVELNQLTSNFPQTRSATIGADTPPTVANPIIAQSNLNRSETIGSDSKPEDVVRNVGVIAENRMGAMGVDRDNLIGAVTQDNLHTGENRRDSIEGEPQDKDLKDLIGGVRDLTVSTDVGVTINELEQGSRGRSRQESTDSDREGDGNKSPRDHRDKDRRYREKDDRRDKNRSNRYSPDSYRDRRYDRRKPRDRRYEDESDYYSDNKDKERKDDYDKRYGSSRSKDKDRRKRDGGRDVRDRRDGREERDYDRRDRDYHREYDRRDVRNRGDYYYYDDAYEGQRSRPSSRSDSMHESYRDRHDRDHRRQRPRERERDVRRHRDFNPYMQGFNYDPYNPYYQQYQYYYENLRRTNPQAYLEWYRKYYQQAGIATSGANFGNEDRGSVHSGRSSANDEIKERYGRPFDASESVILDDTTAQAQRLTPAKFATAHVKASISSGKLVKILPNYPLDGQTAIVELLSMQKLLNSDDEIEELVAFPGPLVRGTTHKKTVIEYCESKIRNAICSDNIADPNSYILLWELMILLIRQNGMVVGTDIAELLMKDSAQENIRPLSVNSNASSAIIDGVTSLDGGSLQSTVEGVTRGATSDLKEEVITNKFREYLIYGSGKEALEWAMKHGLWGHALFLASKLDKRTYANVMMRFANGLTMNDPLQTLYQLLSGRLPSAVTAVADEKWGDWRPHLAMILSNTTSKPELDRKAITTLADTLMTRGSIYAAQFCYLMAEVGFHQYGADNAKLVLLGSNHHKPFVQFATNEAIHLTEIYEYACSLNDAGFLILEFQPYKYLLASRLSDRGLLEKALAYLEKVSQVIIQNPSAIQPSLIDRVCSLADKLKYYDPVDESDETAPVEGDLDVSRPDHSWLKDLKAVQNDYSVSLSRYCLIRWLFFLMRLDGVDQSPVGYHSGQYWPQQPQQQAPQQWSNDIQPVINYGGSLGQVASDNQLEQDANRQQQQQQQQANDYWNNAQNEPEGCADSSSKEVSKNLSPTLLSSHLSLQNNPCSSLRKRLTVSSPKLSPLHRQKSTNNSPVGTFSHKEGLDKSEFDLKKIGNLTKKSKIYPYRNRSAEEFWSGKNSSFEKRTSSRESSDNEYDSLVKHNSIQCKNEEKSKLICHKDNNKIISIKNSTKLTKYNTFDMKFNDKRGKMVKYKSLDDSEPKTTVVKYLDTQSNISITAQEFDSDFRRIKFERKKPKHDIICDTVDSWAKKNNKNMFSNIKSSIFKSNSQDKEIVYKPLVFGGTYPIDAPLKIPTIITDEPIQIDEPLRQTSTINKSDLNFKNSHLYKVPRVREYGPAKSFDIDVPI</sequence>
<organism evidence="1 2">
    <name type="scientific">Holotrichia oblita</name>
    <name type="common">Chafer beetle</name>
    <dbReference type="NCBI Taxonomy" id="644536"/>
    <lineage>
        <taxon>Eukaryota</taxon>
        <taxon>Metazoa</taxon>
        <taxon>Ecdysozoa</taxon>
        <taxon>Arthropoda</taxon>
        <taxon>Hexapoda</taxon>
        <taxon>Insecta</taxon>
        <taxon>Pterygota</taxon>
        <taxon>Neoptera</taxon>
        <taxon>Endopterygota</taxon>
        <taxon>Coleoptera</taxon>
        <taxon>Polyphaga</taxon>
        <taxon>Scarabaeiformia</taxon>
        <taxon>Scarabaeidae</taxon>
        <taxon>Melolonthinae</taxon>
        <taxon>Holotrichia</taxon>
    </lineage>
</organism>
<evidence type="ECO:0000313" key="1">
    <source>
        <dbReference type="EMBL" id="KAI4458735.1"/>
    </source>
</evidence>
<accession>A0ACB9SW24</accession>
<comment type="caution">
    <text evidence="1">The sequence shown here is derived from an EMBL/GenBank/DDBJ whole genome shotgun (WGS) entry which is preliminary data.</text>
</comment>
<reference evidence="1" key="1">
    <citation type="submission" date="2022-04" db="EMBL/GenBank/DDBJ databases">
        <title>Chromosome-scale genome assembly of Holotrichia oblita Faldermann.</title>
        <authorList>
            <person name="Rongchong L."/>
        </authorList>
    </citation>
    <scope>NUCLEOTIDE SEQUENCE</scope>
    <source>
        <strain evidence="1">81SQS9</strain>
    </source>
</reference>